<gene>
    <name evidence="2" type="ORF">EDC30_10522</name>
</gene>
<feature type="chain" id="PRO_5020665723" evidence="1">
    <location>
        <begin position="26"/>
        <end position="288"/>
    </location>
</feature>
<evidence type="ECO:0000313" key="2">
    <source>
        <dbReference type="EMBL" id="TCS36803.1"/>
    </source>
</evidence>
<dbReference type="Pfam" id="PF12974">
    <property type="entry name" value="Phosphonate-bd"/>
    <property type="match status" value="1"/>
</dbReference>
<evidence type="ECO:0000313" key="3">
    <source>
        <dbReference type="Proteomes" id="UP000295382"/>
    </source>
</evidence>
<comment type="caution">
    <text evidence="2">The sequence shown here is derived from an EMBL/GenBank/DDBJ whole genome shotgun (WGS) entry which is preliminary data.</text>
</comment>
<dbReference type="AlphaFoldDB" id="A0A4R3HW55"/>
<dbReference type="PANTHER" id="PTHR35841">
    <property type="entry name" value="PHOSPHONATES-BINDING PERIPLASMIC PROTEIN"/>
    <property type="match status" value="1"/>
</dbReference>
<proteinExistence type="predicted"/>
<reference evidence="2 3" key="1">
    <citation type="submission" date="2019-03" db="EMBL/GenBank/DDBJ databases">
        <title>Genomic Encyclopedia of Type Strains, Phase IV (KMG-IV): sequencing the most valuable type-strain genomes for metagenomic binning, comparative biology and taxonomic classification.</title>
        <authorList>
            <person name="Goeker M."/>
        </authorList>
    </citation>
    <scope>NUCLEOTIDE SEQUENCE [LARGE SCALE GENOMIC DNA]</scope>
    <source>
        <strain evidence="2 3">DSM 7445</strain>
    </source>
</reference>
<name>A0A4R3HW55_PAULE</name>
<accession>A0A4R3HW55</accession>
<dbReference type="SUPFAM" id="SSF53850">
    <property type="entry name" value="Periplasmic binding protein-like II"/>
    <property type="match status" value="1"/>
</dbReference>
<feature type="signal peptide" evidence="1">
    <location>
        <begin position="1"/>
        <end position="25"/>
    </location>
</feature>
<organism evidence="2 3">
    <name type="scientific">Paucimonas lemoignei</name>
    <name type="common">Pseudomonas lemoignei</name>
    <dbReference type="NCBI Taxonomy" id="29443"/>
    <lineage>
        <taxon>Bacteria</taxon>
        <taxon>Pseudomonadati</taxon>
        <taxon>Pseudomonadota</taxon>
        <taxon>Betaproteobacteria</taxon>
        <taxon>Burkholderiales</taxon>
        <taxon>Burkholderiaceae</taxon>
        <taxon>Paucimonas</taxon>
    </lineage>
</organism>
<dbReference type="Proteomes" id="UP000295382">
    <property type="component" value="Unassembled WGS sequence"/>
</dbReference>
<evidence type="ECO:0000256" key="1">
    <source>
        <dbReference type="SAM" id="SignalP"/>
    </source>
</evidence>
<dbReference type="PANTHER" id="PTHR35841:SF1">
    <property type="entry name" value="PHOSPHONATES-BINDING PERIPLASMIC PROTEIN"/>
    <property type="match status" value="1"/>
</dbReference>
<dbReference type="EMBL" id="SLZQ01000005">
    <property type="protein sequence ID" value="TCS36803.1"/>
    <property type="molecule type" value="Genomic_DNA"/>
</dbReference>
<protein>
    <submittedName>
        <fullName evidence="2">Phosphonate transport system substrate-binding protein</fullName>
    </submittedName>
</protein>
<keyword evidence="1" id="KW-0732">Signal</keyword>
<sequence>MKLLPRALAVAFIVCMAGLAAPVQAGQAETPAFIFGVISPRSAVITAQYWNPILRYLTRQSGVPLKLKVAKSSPELAAMIQHGELHFIYSNYQFAPGNDGAGYIVIARPLASPSRGQIVVSTNSPYTSLEQLQGREVAFPSKVAFTGFQVPMDALLRAGIHVKPRFAGTIEGALGQMLSGRAAAAGVSAVIANAYAERQNVSYRVLWSSEEYPTVPIAVHPAVPKEKVDAVRTALLSMSERFEGREILTASSPLFGQPTSFGFVAASNAEYEHMHRFYRQRLPLPEGQ</sequence>
<keyword evidence="3" id="KW-1185">Reference proteome</keyword>
<dbReference type="Gene3D" id="3.40.190.10">
    <property type="entry name" value="Periplasmic binding protein-like II"/>
    <property type="match status" value="2"/>
</dbReference>